<feature type="domain" description="YheO-like" evidence="1">
    <location>
        <begin position="28"/>
        <end position="140"/>
    </location>
</feature>
<proteinExistence type="predicted"/>
<dbReference type="InterPro" id="IPR039445">
    <property type="entry name" value="DauR-like_HTH"/>
</dbReference>
<accession>C0D1T6</accession>
<evidence type="ECO:0000313" key="3">
    <source>
        <dbReference type="EMBL" id="EEG54698.1"/>
    </source>
</evidence>
<dbReference type="EMBL" id="ACCJ01000239">
    <property type="protein sequence ID" value="EEG54698.1"/>
    <property type="molecule type" value="Genomic_DNA"/>
</dbReference>
<comment type="caution">
    <text evidence="3">The sequence shown here is derived from an EMBL/GenBank/DDBJ whole genome shotgun (WGS) entry which is preliminary data.</text>
</comment>
<dbReference type="Pfam" id="PF13309">
    <property type="entry name" value="HTH_22"/>
    <property type="match status" value="1"/>
</dbReference>
<evidence type="ECO:0000259" key="1">
    <source>
        <dbReference type="Pfam" id="PF08348"/>
    </source>
</evidence>
<reference evidence="3 4" key="1">
    <citation type="submission" date="2009-01" db="EMBL/GenBank/DDBJ databases">
        <authorList>
            <person name="Fulton L."/>
            <person name="Clifton S."/>
            <person name="Fulton B."/>
            <person name="Xu J."/>
            <person name="Minx P."/>
            <person name="Pepin K.H."/>
            <person name="Johnson M."/>
            <person name="Bhonagiri V."/>
            <person name="Nash W.E."/>
            <person name="Mardis E.R."/>
            <person name="Wilson R.K."/>
        </authorList>
    </citation>
    <scope>NUCLEOTIDE SEQUENCE [LARGE SCALE GENOMIC DNA]</scope>
    <source>
        <strain evidence="3 4">DSM 15981</strain>
    </source>
</reference>
<dbReference type="PANTHER" id="PTHR35568:SF1">
    <property type="entry name" value="TRANSCRIPTIONAL REGULATOR DAUR"/>
    <property type="match status" value="1"/>
</dbReference>
<sequence>MFIVQSYLILKNPEGKEKMLMTYTLGLLTQIADGLSRQFGPDCEVVIHDLKKHDMEHSIVYITNGHITNRQVGDGPSKVVLETLHNKDAASLKDHLGYLTRSANGRILKSSTFYIHNEEGDAIDYILAINFDITGLMTVDRAIKALIDTEPQSDAKKQPDQIVTNVTDLLDSLIEQSVLMIGKPAALMNKEEKVAAIQFLNDAGAFLITKSGDKISKYFGISKFTLYSYIDVNSRKTDN</sequence>
<dbReference type="HOGENOM" id="CLU_080179_0_1_9"/>
<evidence type="ECO:0000259" key="2">
    <source>
        <dbReference type="Pfam" id="PF13309"/>
    </source>
</evidence>
<evidence type="ECO:0000313" key="4">
    <source>
        <dbReference type="Proteomes" id="UP000004756"/>
    </source>
</evidence>
<dbReference type="InterPro" id="IPR039446">
    <property type="entry name" value="DauR-like"/>
</dbReference>
<reference evidence="3 4" key="2">
    <citation type="submission" date="2009-02" db="EMBL/GenBank/DDBJ databases">
        <title>Draft genome sequence of Clostridium asparagiforme (DSM 15981).</title>
        <authorList>
            <person name="Sudarsanam P."/>
            <person name="Ley R."/>
            <person name="Guruge J."/>
            <person name="Turnbaugh P.J."/>
            <person name="Mahowald M."/>
            <person name="Liep D."/>
            <person name="Gordon J."/>
        </authorList>
    </citation>
    <scope>NUCLEOTIDE SEQUENCE [LARGE SCALE GENOMIC DNA]</scope>
    <source>
        <strain evidence="3 4">DSM 15981</strain>
    </source>
</reference>
<keyword evidence="4" id="KW-1185">Reference proteome</keyword>
<gene>
    <name evidence="3" type="ORF">CLOSTASPAR_03225</name>
</gene>
<name>C0D1T6_9FIRM</name>
<dbReference type="Pfam" id="PF08348">
    <property type="entry name" value="PAS_6"/>
    <property type="match status" value="1"/>
</dbReference>
<dbReference type="AlphaFoldDB" id="C0D1T6"/>
<protein>
    <submittedName>
        <fullName evidence="3">YheO-like protein</fullName>
    </submittedName>
</protein>
<organism evidence="3 4">
    <name type="scientific">[Clostridium] asparagiforme DSM 15981</name>
    <dbReference type="NCBI Taxonomy" id="518636"/>
    <lineage>
        <taxon>Bacteria</taxon>
        <taxon>Bacillati</taxon>
        <taxon>Bacillota</taxon>
        <taxon>Clostridia</taxon>
        <taxon>Lachnospirales</taxon>
        <taxon>Lachnospiraceae</taxon>
        <taxon>Enterocloster</taxon>
    </lineage>
</organism>
<dbReference type="PANTHER" id="PTHR35568">
    <property type="entry name" value="TRANSCRIPTIONAL REGULATOR DAUR"/>
    <property type="match status" value="1"/>
</dbReference>
<dbReference type="Proteomes" id="UP000004756">
    <property type="component" value="Unassembled WGS sequence"/>
</dbReference>
<dbReference type="InterPro" id="IPR013559">
    <property type="entry name" value="YheO"/>
</dbReference>
<feature type="domain" description="Transcriptional regulator DauR-like HTH" evidence="2">
    <location>
        <begin position="169"/>
        <end position="231"/>
    </location>
</feature>